<keyword evidence="2" id="KW-0732">Signal</keyword>
<sequence length="275" mass="30432">MMNKTGLTFLLILISVATFATGYTYERNVPYRENAGDEYISKMCRLDIAYQPDVQNAPVVVWFHGGGLTGGSREVPSGLLTDGMIVVGVEYRLSPHVETMEIVDDAAAAVAWVFDNIGKYGGDTSSIYIAGHSAGGYLVDMVGLDKKLLARYGKDADKLAGIIPFSGQVITHFETRNQRGLKPLQPTIDETAPLYHVRPDCAPILILSGDREKELYGRYEESAYFYRLFKLLGHPDVTLYELGGFDHGTMRDAAFPLAVRFIRDHTLSNRPGSNR</sequence>
<evidence type="ECO:0000256" key="1">
    <source>
        <dbReference type="ARBA" id="ARBA00022801"/>
    </source>
</evidence>
<protein>
    <submittedName>
        <fullName evidence="4">Lipase</fullName>
    </submittedName>
</protein>
<feature type="domain" description="BD-FAE-like" evidence="3">
    <location>
        <begin position="46"/>
        <end position="168"/>
    </location>
</feature>
<dbReference type="PANTHER" id="PTHR48081:SF9">
    <property type="entry name" value="CARBOXYLESTERASE"/>
    <property type="match status" value="1"/>
</dbReference>
<comment type="caution">
    <text evidence="4">The sequence shown here is derived from an EMBL/GenBank/DDBJ whole genome shotgun (WGS) entry which is preliminary data.</text>
</comment>
<dbReference type="EMBL" id="NFIJ01000001">
    <property type="protein sequence ID" value="OUO07430.1"/>
    <property type="molecule type" value="Genomic_DNA"/>
</dbReference>
<keyword evidence="1" id="KW-0378">Hydrolase</keyword>
<evidence type="ECO:0000256" key="2">
    <source>
        <dbReference type="SAM" id="SignalP"/>
    </source>
</evidence>
<dbReference type="RefSeq" id="WP_021862813.1">
    <property type="nucleotide sequence ID" value="NZ_CAJLBM010000005.1"/>
</dbReference>
<dbReference type="Gene3D" id="3.40.50.1820">
    <property type="entry name" value="alpha/beta hydrolase"/>
    <property type="match status" value="1"/>
</dbReference>
<dbReference type="Proteomes" id="UP000195975">
    <property type="component" value="Unassembled WGS sequence"/>
</dbReference>
<evidence type="ECO:0000259" key="3">
    <source>
        <dbReference type="Pfam" id="PF20434"/>
    </source>
</evidence>
<feature type="signal peptide" evidence="2">
    <location>
        <begin position="1"/>
        <end position="20"/>
    </location>
</feature>
<proteinExistence type="predicted"/>
<evidence type="ECO:0000313" key="4">
    <source>
        <dbReference type="EMBL" id="OUO07430.1"/>
    </source>
</evidence>
<name>A0A9Q5X9J2_9BACT</name>
<dbReference type="PANTHER" id="PTHR48081">
    <property type="entry name" value="AB HYDROLASE SUPERFAMILY PROTEIN C4A8.06C"/>
    <property type="match status" value="1"/>
</dbReference>
<reference evidence="5" key="1">
    <citation type="submission" date="2017-04" db="EMBL/GenBank/DDBJ databases">
        <title>Function of individual gut microbiota members based on whole genome sequencing of pure cultures obtained from chicken caecum.</title>
        <authorList>
            <person name="Medvecky M."/>
            <person name="Cejkova D."/>
            <person name="Polansky O."/>
            <person name="Karasova D."/>
            <person name="Kubasova T."/>
            <person name="Cizek A."/>
            <person name="Rychlik I."/>
        </authorList>
    </citation>
    <scope>NUCLEOTIDE SEQUENCE [LARGE SCALE GENOMIC DNA]</scope>
    <source>
        <strain evidence="5">An42</strain>
    </source>
</reference>
<dbReference type="SUPFAM" id="SSF53474">
    <property type="entry name" value="alpha/beta-Hydrolases"/>
    <property type="match status" value="1"/>
</dbReference>
<gene>
    <name evidence="4" type="ORF">B5F96_01830</name>
</gene>
<dbReference type="InterPro" id="IPR050300">
    <property type="entry name" value="GDXG_lipolytic_enzyme"/>
</dbReference>
<organism evidence="4 5">
    <name type="scientific">Parabacteroides johnsonii</name>
    <dbReference type="NCBI Taxonomy" id="387661"/>
    <lineage>
        <taxon>Bacteria</taxon>
        <taxon>Pseudomonadati</taxon>
        <taxon>Bacteroidota</taxon>
        <taxon>Bacteroidia</taxon>
        <taxon>Bacteroidales</taxon>
        <taxon>Tannerellaceae</taxon>
        <taxon>Parabacteroides</taxon>
    </lineage>
</organism>
<dbReference type="Pfam" id="PF20434">
    <property type="entry name" value="BD-FAE"/>
    <property type="match status" value="1"/>
</dbReference>
<feature type="chain" id="PRO_5040190392" evidence="2">
    <location>
        <begin position="21"/>
        <end position="275"/>
    </location>
</feature>
<accession>A0A9Q5X9J2</accession>
<dbReference type="AlphaFoldDB" id="A0A9Q5X9J2"/>
<dbReference type="InterPro" id="IPR029058">
    <property type="entry name" value="AB_hydrolase_fold"/>
</dbReference>
<dbReference type="InterPro" id="IPR049492">
    <property type="entry name" value="BD-FAE-like_dom"/>
</dbReference>
<dbReference type="GO" id="GO:0016787">
    <property type="term" value="F:hydrolase activity"/>
    <property type="evidence" value="ECO:0007669"/>
    <property type="project" value="UniProtKB-KW"/>
</dbReference>
<evidence type="ECO:0000313" key="5">
    <source>
        <dbReference type="Proteomes" id="UP000195975"/>
    </source>
</evidence>